<gene>
    <name evidence="3" type="ORF">SG35_001720</name>
</gene>
<evidence type="ECO:0000313" key="4">
    <source>
        <dbReference type="Proteomes" id="UP000032568"/>
    </source>
</evidence>
<dbReference type="Gene3D" id="1.10.260.40">
    <property type="entry name" value="lambda repressor-like DNA-binding domains"/>
    <property type="match status" value="1"/>
</dbReference>
<dbReference type="Proteomes" id="UP000032568">
    <property type="component" value="Chromosome"/>
</dbReference>
<reference evidence="3 4" key="1">
    <citation type="journal article" date="2015" name="Genome Announc.">
        <title>Draft Genome Sequences of Marine Isolates of Thalassomonas viridans and Thalassomonas actiniarum.</title>
        <authorList>
            <person name="Olonade I."/>
            <person name="van Zyl L.J."/>
            <person name="Trindade M."/>
        </authorList>
    </citation>
    <scope>NUCLEOTIDE SEQUENCE [LARGE SCALE GENOMIC DNA]</scope>
    <source>
        <strain evidence="3 4">A5K-106</strain>
    </source>
</reference>
<protein>
    <submittedName>
        <fullName evidence="3">Helix-turn-helix transcriptional regulator</fullName>
    </submittedName>
</protein>
<dbReference type="KEGG" id="tact:SG35_001720"/>
<dbReference type="PROSITE" id="PS50943">
    <property type="entry name" value="HTH_CROC1"/>
    <property type="match status" value="1"/>
</dbReference>
<dbReference type="RefSeq" id="WP_044834060.1">
    <property type="nucleotide sequence ID" value="NZ_CP059735.1"/>
</dbReference>
<dbReference type="AlphaFoldDB" id="A0AAF0C451"/>
<evidence type="ECO:0000259" key="2">
    <source>
        <dbReference type="PROSITE" id="PS50943"/>
    </source>
</evidence>
<feature type="domain" description="HTH cro/C1-type" evidence="2">
    <location>
        <begin position="10"/>
        <end position="64"/>
    </location>
</feature>
<keyword evidence="4" id="KW-1185">Reference proteome</keyword>
<organism evidence="3 4">
    <name type="scientific">Thalassomonas actiniarum</name>
    <dbReference type="NCBI Taxonomy" id="485447"/>
    <lineage>
        <taxon>Bacteria</taxon>
        <taxon>Pseudomonadati</taxon>
        <taxon>Pseudomonadota</taxon>
        <taxon>Gammaproteobacteria</taxon>
        <taxon>Alteromonadales</taxon>
        <taxon>Colwelliaceae</taxon>
        <taxon>Thalassomonas</taxon>
    </lineage>
</organism>
<evidence type="ECO:0000313" key="3">
    <source>
        <dbReference type="EMBL" id="WDD99429.1"/>
    </source>
</evidence>
<dbReference type="SUPFAM" id="SSF47413">
    <property type="entry name" value="lambda repressor-like DNA-binding domains"/>
    <property type="match status" value="1"/>
</dbReference>
<dbReference type="Pfam" id="PF01381">
    <property type="entry name" value="HTH_3"/>
    <property type="match status" value="1"/>
</dbReference>
<dbReference type="GO" id="GO:0003677">
    <property type="term" value="F:DNA binding"/>
    <property type="evidence" value="ECO:0007669"/>
    <property type="project" value="InterPro"/>
</dbReference>
<reference evidence="3 4" key="2">
    <citation type="journal article" date="2022" name="Mar. Drugs">
        <title>Bioassay-Guided Fractionation Leads to the Detection of Cholic Acid Generated by the Rare Thalassomonas sp.</title>
        <authorList>
            <person name="Pheiffer F."/>
            <person name="Schneider Y.K."/>
            <person name="Hansen E.H."/>
            <person name="Andersen J.H."/>
            <person name="Isaksson J."/>
            <person name="Busche T."/>
            <person name="R C."/>
            <person name="Kalinowski J."/>
            <person name="Zyl L.V."/>
            <person name="Trindade M."/>
        </authorList>
    </citation>
    <scope>NUCLEOTIDE SEQUENCE [LARGE SCALE GENOMIC DNA]</scope>
    <source>
        <strain evidence="3 4">A5K-106</strain>
    </source>
</reference>
<dbReference type="InterPro" id="IPR010982">
    <property type="entry name" value="Lambda_DNA-bd_dom_sf"/>
</dbReference>
<dbReference type="EMBL" id="CP059735">
    <property type="protein sequence ID" value="WDD99429.1"/>
    <property type="molecule type" value="Genomic_DNA"/>
</dbReference>
<name>A0AAF0C451_9GAMM</name>
<dbReference type="SMART" id="SM00530">
    <property type="entry name" value="HTH_XRE"/>
    <property type="match status" value="1"/>
</dbReference>
<dbReference type="InterPro" id="IPR001387">
    <property type="entry name" value="Cro/C1-type_HTH"/>
</dbReference>
<proteinExistence type="predicted"/>
<evidence type="ECO:0000256" key="1">
    <source>
        <dbReference type="SAM" id="MobiDB-lite"/>
    </source>
</evidence>
<dbReference type="CDD" id="cd00093">
    <property type="entry name" value="HTH_XRE"/>
    <property type="match status" value="1"/>
</dbReference>
<accession>A0AAF0C451</accession>
<sequence>MFRFMTGDDLRRMRLSCNRTTEDMAKKISVSRTTYEKYEAGLEQPTPAHAFALNIYCRVNIIPLFTQLRELINHFNQYKDFKNDKANTYRMPAEKKHRETESDEAEHK</sequence>
<feature type="region of interest" description="Disordered" evidence="1">
    <location>
        <begin position="86"/>
        <end position="108"/>
    </location>
</feature>